<dbReference type="InterPro" id="IPR016527">
    <property type="entry name" value="ORC4"/>
</dbReference>
<protein>
    <recommendedName>
        <fullName evidence="2">Origin recognition complex subunit 4</fullName>
    </recommendedName>
</protein>
<keyword evidence="5" id="KW-0539">Nucleus</keyword>
<keyword evidence="8" id="KW-1185">Reference proteome</keyword>
<name>A0A7K9HQQ6_9PICI</name>
<evidence type="ECO:0000256" key="2">
    <source>
        <dbReference type="ARBA" id="ARBA00019083"/>
    </source>
</evidence>
<dbReference type="GO" id="GO:0003688">
    <property type="term" value="F:DNA replication origin binding"/>
    <property type="evidence" value="ECO:0007669"/>
    <property type="project" value="TreeGrafter"/>
</dbReference>
<dbReference type="InterPro" id="IPR032705">
    <property type="entry name" value="ORC4_C"/>
</dbReference>
<evidence type="ECO:0000256" key="3">
    <source>
        <dbReference type="ARBA" id="ARBA00022705"/>
    </source>
</evidence>
<dbReference type="GO" id="GO:0005664">
    <property type="term" value="C:nuclear origin of replication recognition complex"/>
    <property type="evidence" value="ECO:0007669"/>
    <property type="project" value="TreeGrafter"/>
</dbReference>
<evidence type="ECO:0000313" key="7">
    <source>
        <dbReference type="EMBL" id="NXH16167.1"/>
    </source>
</evidence>
<evidence type="ECO:0000256" key="4">
    <source>
        <dbReference type="ARBA" id="ARBA00023125"/>
    </source>
</evidence>
<feature type="domain" description="Origin recognition complex subunit 4 C-terminal" evidence="6">
    <location>
        <begin position="33"/>
        <end position="220"/>
    </location>
</feature>
<feature type="non-terminal residue" evidence="7">
    <location>
        <position position="241"/>
    </location>
</feature>
<reference evidence="7 8" key="1">
    <citation type="submission" date="2019-09" db="EMBL/GenBank/DDBJ databases">
        <title>Bird 10,000 Genomes (B10K) Project - Family phase.</title>
        <authorList>
            <person name="Zhang G."/>
        </authorList>
    </citation>
    <scope>NUCLEOTIDE SEQUENCE [LARGE SCALE GENOMIC DNA]</scope>
    <source>
        <strain evidence="7">B10K-DU-001-16</strain>
        <tissue evidence="7">Muscle</tissue>
    </source>
</reference>
<dbReference type="OrthoDB" id="343623at2759"/>
<evidence type="ECO:0000256" key="1">
    <source>
        <dbReference type="ARBA" id="ARBA00004123"/>
    </source>
</evidence>
<dbReference type="Pfam" id="PF14629">
    <property type="entry name" value="ORC4_C"/>
    <property type="match status" value="1"/>
</dbReference>
<dbReference type="GO" id="GO:0006270">
    <property type="term" value="P:DNA replication initiation"/>
    <property type="evidence" value="ECO:0007669"/>
    <property type="project" value="TreeGrafter"/>
</dbReference>
<proteinExistence type="predicted"/>
<gene>
    <name evidence="7" type="primary">Orc4</name>
    <name evidence="7" type="ORF">BUCCAP_R11746</name>
</gene>
<dbReference type="Proteomes" id="UP000534107">
    <property type="component" value="Unassembled WGS sequence"/>
</dbReference>
<feature type="non-terminal residue" evidence="7">
    <location>
        <position position="1"/>
    </location>
</feature>
<keyword evidence="3" id="KW-0235">DNA replication</keyword>
<evidence type="ECO:0000313" key="8">
    <source>
        <dbReference type="Proteomes" id="UP000534107"/>
    </source>
</evidence>
<comment type="caution">
    <text evidence="7">The sequence shown here is derived from an EMBL/GenBank/DDBJ whole genome shotgun (WGS) entry which is preliminary data.</text>
</comment>
<dbReference type="EMBL" id="VWZO01011308">
    <property type="protein sequence ID" value="NXH16167.1"/>
    <property type="molecule type" value="Genomic_DNA"/>
</dbReference>
<dbReference type="PANTHER" id="PTHR12087:SF0">
    <property type="entry name" value="ORIGIN RECOGNITION COMPLEX SUBUNIT 4"/>
    <property type="match status" value="1"/>
</dbReference>
<sequence>KDVLELLEKRVKSRFSHRQIYLLNSFDFRQYVKIFKEQLSLPARFPDEAFAQKWNNNVQHLSEDKTVHNVLQNLFDYAKDLRSLYLVLMLAVCNVTVHHPLLTAADLQGASKQCRTDSKANIVHGLSVLEICLVIAMKHLNDVYEGEPFNFQMVYNEFQKFIQRKAHIMHNFEKPVVMKAFEHLLQLELVKPLEKPSVRAQREYLLMKLLLDSNQIMDALQVYPNCPTDVKQWAASSLSWL</sequence>
<comment type="subcellular location">
    <subcellularLocation>
        <location evidence="1">Nucleus</location>
    </subcellularLocation>
</comment>
<evidence type="ECO:0000259" key="6">
    <source>
        <dbReference type="Pfam" id="PF14629"/>
    </source>
</evidence>
<dbReference type="PANTHER" id="PTHR12087">
    <property type="entry name" value="ORIGIN RECOGNITION COMPLEX SUBUNIT 4"/>
    <property type="match status" value="1"/>
</dbReference>
<accession>A0A7K9HQQ6</accession>
<organism evidence="7 8">
    <name type="scientific">Bucco capensis</name>
    <name type="common">collared puffbird</name>
    <dbReference type="NCBI Taxonomy" id="135168"/>
    <lineage>
        <taxon>Eukaryota</taxon>
        <taxon>Metazoa</taxon>
        <taxon>Chordata</taxon>
        <taxon>Craniata</taxon>
        <taxon>Vertebrata</taxon>
        <taxon>Euteleostomi</taxon>
        <taxon>Archelosauria</taxon>
        <taxon>Archosauria</taxon>
        <taxon>Dinosauria</taxon>
        <taxon>Saurischia</taxon>
        <taxon>Theropoda</taxon>
        <taxon>Coelurosauria</taxon>
        <taxon>Aves</taxon>
        <taxon>Neognathae</taxon>
        <taxon>Neoaves</taxon>
        <taxon>Telluraves</taxon>
        <taxon>Coraciimorphae</taxon>
        <taxon>Piciformes</taxon>
        <taxon>Bucconidae</taxon>
        <taxon>Bucco</taxon>
    </lineage>
</organism>
<evidence type="ECO:0000256" key="5">
    <source>
        <dbReference type="ARBA" id="ARBA00023242"/>
    </source>
</evidence>
<dbReference type="AlphaFoldDB" id="A0A7K9HQQ6"/>
<keyword evidence="4" id="KW-0238">DNA-binding</keyword>